<dbReference type="RefSeq" id="WP_368499002.1">
    <property type="nucleotide sequence ID" value="NZ_CP162511.1"/>
</dbReference>
<sequence length="203" mass="21167">MGEWGFSLGLPTGWHEVPAAGAGEARTALAATGPASTGDAEADAVLARAHRFASAQGRPARRHFVYLGGSQPVRARAWAFLELLPRGGVSIAEFATAAAATPAAGASSPAADSPSAGPRFYRRETEQVELAGLPCVVVHDVVEPGGASARALQQRLVATIFPDDPAIVVRFELSSPDLLVFDDFVRSGVEFANTLRLHEEAPA</sequence>
<dbReference type="AlphaFoldDB" id="A0AB39BJK7"/>
<evidence type="ECO:0000313" key="1">
    <source>
        <dbReference type="EMBL" id="XDI06623.1"/>
    </source>
</evidence>
<name>A0AB39BJK7_9MICO</name>
<dbReference type="EMBL" id="CP162511">
    <property type="protein sequence ID" value="XDI06623.1"/>
    <property type="molecule type" value="Genomic_DNA"/>
</dbReference>
<proteinExistence type="predicted"/>
<reference evidence="1" key="1">
    <citation type="submission" date="2024-05" db="EMBL/GenBank/DDBJ databases">
        <title>Herbiconiux sp. A18JL235.</title>
        <authorList>
            <person name="Zhang G."/>
        </authorList>
    </citation>
    <scope>NUCLEOTIDE SEQUENCE</scope>
    <source>
        <strain evidence="1">A18JL235</strain>
    </source>
</reference>
<gene>
    <name evidence="1" type="ORF">ABFY20_05855</name>
</gene>
<organism evidence="1">
    <name type="scientific">Herbiconiux sp. A18JL235</name>
    <dbReference type="NCBI Taxonomy" id="3152363"/>
    <lineage>
        <taxon>Bacteria</taxon>
        <taxon>Bacillati</taxon>
        <taxon>Actinomycetota</taxon>
        <taxon>Actinomycetes</taxon>
        <taxon>Micrococcales</taxon>
        <taxon>Microbacteriaceae</taxon>
        <taxon>Herbiconiux</taxon>
    </lineage>
</organism>
<protein>
    <submittedName>
        <fullName evidence="1">Uncharacterized protein</fullName>
    </submittedName>
</protein>
<accession>A0AB39BJK7</accession>